<reference evidence="2 3" key="1">
    <citation type="submission" date="2023-03" db="EMBL/GenBank/DDBJ databases">
        <title>Strain FZY0004 represents a novel species in the genus Thalassospira isolated from seawater.</title>
        <authorList>
            <person name="Fu Z.-Y."/>
        </authorList>
    </citation>
    <scope>NUCLEOTIDE SEQUENCE [LARGE SCALE GENOMIC DNA]</scope>
    <source>
        <strain evidence="2 3">FZY0004</strain>
    </source>
</reference>
<dbReference type="InterPro" id="IPR014833">
    <property type="entry name" value="TnsA_N"/>
</dbReference>
<dbReference type="Pfam" id="PF08722">
    <property type="entry name" value="Tn7_TnsA-like_N"/>
    <property type="match status" value="1"/>
</dbReference>
<feature type="domain" description="TnsA endonuclease N-terminal" evidence="1">
    <location>
        <begin position="8"/>
        <end position="82"/>
    </location>
</feature>
<dbReference type="EMBL" id="JARSBO010000001">
    <property type="protein sequence ID" value="MDG4717811.1"/>
    <property type="molecule type" value="Genomic_DNA"/>
</dbReference>
<evidence type="ECO:0000259" key="1">
    <source>
        <dbReference type="Pfam" id="PF08722"/>
    </source>
</evidence>
<dbReference type="GO" id="GO:0004519">
    <property type="term" value="F:endonuclease activity"/>
    <property type="evidence" value="ECO:0007669"/>
    <property type="project" value="UniProtKB-KW"/>
</dbReference>
<keyword evidence="2" id="KW-0540">Nuclease</keyword>
<gene>
    <name evidence="2" type="ORF">P7680_02315</name>
</gene>
<evidence type="ECO:0000313" key="2">
    <source>
        <dbReference type="EMBL" id="MDG4717811.1"/>
    </source>
</evidence>
<keyword evidence="2" id="KW-0255">Endonuclease</keyword>
<protein>
    <submittedName>
        <fullName evidence="2">TnsA endonuclease N-terminal domain-containing protein</fullName>
    </submittedName>
</protein>
<accession>A0ABT6G702</accession>
<sequence length="173" mass="19829">MRILDILPEVEAYWSQPGGFIYEFAGKQRIYYPDIEVKTRTGRKFIEVKPNDKLLKGDTFDRFEIIRLVLQAEGYSFEVWTEDQIRPEPLVSNVDLLQPYRLLGGTIYSTISIARAFGGRKRISIGELARKISADNAFEAVLPYIAEGKLCVDLNKPITADSLVWFYDGEIEQ</sequence>
<dbReference type="Proteomes" id="UP001529180">
    <property type="component" value="Unassembled WGS sequence"/>
</dbReference>
<proteinExistence type="predicted"/>
<keyword evidence="2" id="KW-0378">Hydrolase</keyword>
<dbReference type="RefSeq" id="WP_181846516.1">
    <property type="nucleotide sequence ID" value="NZ_JARSBO010000001.1"/>
</dbReference>
<organism evidence="2 3">
    <name type="scientific">Thalassospira aquimaris</name>
    <dbReference type="NCBI Taxonomy" id="3037796"/>
    <lineage>
        <taxon>Bacteria</taxon>
        <taxon>Pseudomonadati</taxon>
        <taxon>Pseudomonadota</taxon>
        <taxon>Alphaproteobacteria</taxon>
        <taxon>Rhodospirillales</taxon>
        <taxon>Thalassospiraceae</taxon>
        <taxon>Thalassospira</taxon>
    </lineage>
</organism>
<evidence type="ECO:0000313" key="3">
    <source>
        <dbReference type="Proteomes" id="UP001529180"/>
    </source>
</evidence>
<name>A0ABT6G702_9PROT</name>
<comment type="caution">
    <text evidence="2">The sequence shown here is derived from an EMBL/GenBank/DDBJ whole genome shotgun (WGS) entry which is preliminary data.</text>
</comment>
<keyword evidence="3" id="KW-1185">Reference proteome</keyword>